<reference evidence="4" key="1">
    <citation type="submission" date="2023-10" db="EMBL/GenBank/DDBJ databases">
        <authorList>
            <person name="Chen Y."/>
            <person name="Shah S."/>
            <person name="Dougan E. K."/>
            <person name="Thang M."/>
            <person name="Chan C."/>
        </authorList>
    </citation>
    <scope>NUCLEOTIDE SEQUENCE [LARGE SCALE GENOMIC DNA]</scope>
</reference>
<sequence>GADEALEQDTMIVAPTDAEIEEEAEKAREEEAKIEARRNARSRRRRGADDRHFIDDDDDDDDDGDEDPEEDEEEIAELPVGAKVMLILSTLKEPDIVTLFAQCLVLQALVYGIHQADYTYTRIAAGLMCITFALLGMVGMAILASGEKLREMIQEQAALIEQTYDQINKLMVSQNRLRMKANDSEMVADLSMVVHDLGQMFKGEVEDPLEASAEEQRAAQVHKKLLYYIHRKTSKNDNSPSSILEFDRFNDIKQSLTISLGTQQMMMCSGIPSVMATVQCVSHLGKPYCSPEMDTYISFFRPEDIDPNKEIPDDVRNKLVTDWSNELAIWMKEDLGAVEMEQTCTKQVRDQITQVLYQNCVGSKTRARMDVQIHRLEMTAKGQFGIKSLDGKYCYVSILSEHATTMVASKPHEFPTPSLSGFGRLRRHEIEDAPHLEYMATFSPDLGGTIHLELPPKMGRFRFFVWVQDNTSEGCVDELVAYSSLVDLTDWLLQNEDKRFAAKSREHNVLLHTLWTTKGGNLEAWAGEDSLVDHVSVVESESEGSNPTGTPDGEHPDDDPAAQRPDGRPLEGRLTRLLKAWCGWDSDSVEATRGNLVVEVRPVGQTAQDEDTWTIRALETLIGGGQSVLSLAKLERYADEWPEFANMFSLRIGKDQLEYLDKHLVTMQEVRDKIWGTPGGEPKTDGAKTLAEKWVLLVESSIRRELAGTKEEPGPEKMDAAIARLQGNVDRLHKRQRTEEAFLNPAPEEGQDPPPFEAPIASYDITIRRVSKARDFRVVDFNKAGKAFQNELLDQVHTFQKKLVDDRSQILHYVVLGTHLKPNNNWRPDPVPPSMGVIVTTQVDEVPEVIVEIGHDYQAKEVVFHQQYIDEGQPKLINGRLCFKANELVIEGASGYSPRSDFSGSEDTPRELEVTYLYADRTGEPCPLGMEPSRDCKFLWVRDNAVTPDKISRTWHRYNKKTAKMRAVTAKKDEKKKKKRPSSAPMLEGSGVLDDQKARTPAYREEEFWVEDTSVKVGLRRARQRGRRARDVDDDASVSSADSVEEGGIRSMRAVLRMIEDLKDLFLTGQRKFSEPKTKDCIVGLDASFLTLSWKDFNIEHLVTFRKFLLKEFSSYNCAWEFLTRASELSKNLFTRNLSALLEDTRKKLWELDEAARFAVEGEDEDSEDEEEAAEDPRISPDASASMVIGSSFGIGSLLTLTQAEAAAEVEESTSSAKGEDEHTTWTAIDDRWDDNQRRIVRQYLDKAQAVAGSLAAQGHKIANALDDDDSGTITIFEIEPLYETDEVLEDGDLMQFRRFLAHHPRYRGRKTGLANFWADLSEGMSVDKKQFITAITEKPRYLMHDFLAAAVKGGGGGHGDSTEVDVHAEAEKLWSWLDAHENGELSRNELVPSTGESYEAVDKSLLKFRVPLSHIKEFQLQGNRKIGVMRMQMVRVLAKPEFESVLEDGDGKDTPWAELKKYIDPDWRPQHNKEYLEVCMHDAQFAVWRSVLSDSAMLRPQEWVRHYQGEYKDHTNLAGVYMRHGFGTQAWPNGTYYVGTWADHQYHGSGKLYGSRMHALQGLADPLYQGQWKRGKRNGEGLLRFYQHAVTDKIGHDAEEVGRKFGIEKTYDGQFRDDLFYGEGYLTLKTPIEVCTNEVSKELEMAHLGYMPLFSVDPSHLTDFHGVFKSDYHDTFDWAARNHPIAMRTFPTDGDGKVIKDLNIEKLTKQDQKQKTDLFTKYVAVGDSVLQESGEPMPDLAVAAYRMVGGDTRHIKHGKATYVDGTTYNGQFDHAVPHGEGLMRHGLAEYRGQWSEGTMCGDGKYISSDGMVYKGQWDRGGRSGEGTQRLKPRLQKEYGYSRYSGQWENNVRHGEGVMLFADDTNISGGASSRTT</sequence>
<keyword evidence="3" id="KW-1133">Transmembrane helix</keyword>
<feature type="non-terminal residue" evidence="4">
    <location>
        <position position="1"/>
    </location>
</feature>
<evidence type="ECO:0000256" key="1">
    <source>
        <dbReference type="ARBA" id="ARBA00022737"/>
    </source>
</evidence>
<protein>
    <recommendedName>
        <fullName evidence="6">Calmodulin</fullName>
    </recommendedName>
</protein>
<dbReference type="Pfam" id="PF02493">
    <property type="entry name" value="MORN"/>
    <property type="match status" value="5"/>
</dbReference>
<keyword evidence="1" id="KW-0677">Repeat</keyword>
<gene>
    <name evidence="4" type="ORF">PCOR1329_LOCUS48088</name>
</gene>
<feature type="region of interest" description="Disordered" evidence="2">
    <location>
        <begin position="1"/>
        <end position="76"/>
    </location>
</feature>
<dbReference type="InterPro" id="IPR003409">
    <property type="entry name" value="MORN"/>
</dbReference>
<dbReference type="SUPFAM" id="SSF82185">
    <property type="entry name" value="Histone H3 K4-specific methyltransferase SET7/9 N-terminal domain"/>
    <property type="match status" value="2"/>
</dbReference>
<dbReference type="Proteomes" id="UP001189429">
    <property type="component" value="Unassembled WGS sequence"/>
</dbReference>
<feature type="compositionally biased region" description="Acidic residues" evidence="2">
    <location>
        <begin position="1161"/>
        <end position="1174"/>
    </location>
</feature>
<feature type="region of interest" description="Disordered" evidence="2">
    <location>
        <begin position="963"/>
        <end position="999"/>
    </location>
</feature>
<keyword evidence="3" id="KW-0472">Membrane</keyword>
<feature type="region of interest" description="Disordered" evidence="2">
    <location>
        <begin position="1159"/>
        <end position="1184"/>
    </location>
</feature>
<proteinExistence type="predicted"/>
<comment type="caution">
    <text evidence="4">The sequence shown here is derived from an EMBL/GenBank/DDBJ whole genome shotgun (WGS) entry which is preliminary data.</text>
</comment>
<evidence type="ECO:0000256" key="2">
    <source>
        <dbReference type="SAM" id="MobiDB-lite"/>
    </source>
</evidence>
<dbReference type="SMART" id="SM00698">
    <property type="entry name" value="MORN"/>
    <property type="match status" value="7"/>
</dbReference>
<feature type="region of interest" description="Disordered" evidence="2">
    <location>
        <begin position="537"/>
        <end position="569"/>
    </location>
</feature>
<dbReference type="PANTHER" id="PTHR43215">
    <property type="entry name" value="RADIAL SPOKE HEAD 1 HOMOLOG"/>
    <property type="match status" value="1"/>
</dbReference>
<feature type="compositionally biased region" description="Acidic residues" evidence="2">
    <location>
        <begin position="55"/>
        <end position="76"/>
    </location>
</feature>
<organism evidence="4 5">
    <name type="scientific">Prorocentrum cordatum</name>
    <dbReference type="NCBI Taxonomy" id="2364126"/>
    <lineage>
        <taxon>Eukaryota</taxon>
        <taxon>Sar</taxon>
        <taxon>Alveolata</taxon>
        <taxon>Dinophyceae</taxon>
        <taxon>Prorocentrales</taxon>
        <taxon>Prorocentraceae</taxon>
        <taxon>Prorocentrum</taxon>
    </lineage>
</organism>
<evidence type="ECO:0000313" key="4">
    <source>
        <dbReference type="EMBL" id="CAK0858235.1"/>
    </source>
</evidence>
<dbReference type="EMBL" id="CAUYUJ010015803">
    <property type="protein sequence ID" value="CAK0858235.1"/>
    <property type="molecule type" value="Genomic_DNA"/>
</dbReference>
<feature type="transmembrane region" description="Helical" evidence="3">
    <location>
        <begin position="125"/>
        <end position="144"/>
    </location>
</feature>
<keyword evidence="5" id="KW-1185">Reference proteome</keyword>
<feature type="compositionally biased region" description="Basic and acidic residues" evidence="2">
    <location>
        <begin position="25"/>
        <end position="38"/>
    </location>
</feature>
<name>A0ABN9UFB6_9DINO</name>
<accession>A0ABN9UFB6</accession>
<evidence type="ECO:0000256" key="3">
    <source>
        <dbReference type="SAM" id="Phobius"/>
    </source>
</evidence>
<dbReference type="PANTHER" id="PTHR43215:SF14">
    <property type="entry name" value="RADIAL SPOKE HEAD 1 HOMOLOG"/>
    <property type="match status" value="1"/>
</dbReference>
<evidence type="ECO:0008006" key="6">
    <source>
        <dbReference type="Google" id="ProtNLM"/>
    </source>
</evidence>
<dbReference type="InterPro" id="IPR018247">
    <property type="entry name" value="EF_Hand_1_Ca_BS"/>
</dbReference>
<evidence type="ECO:0000313" key="5">
    <source>
        <dbReference type="Proteomes" id="UP001189429"/>
    </source>
</evidence>
<keyword evidence="3" id="KW-0812">Transmembrane</keyword>
<dbReference type="PROSITE" id="PS00018">
    <property type="entry name" value="EF_HAND_1"/>
    <property type="match status" value="1"/>
</dbReference>